<dbReference type="AlphaFoldDB" id="J9BT04"/>
<sequence length="131" mass="15396">NPKTTQGEIFQKLKKQHAYIKKGVIYFDGKNRPLPPLMAKAIDRNNRISFIERFRPTTEAEVAFLCKVFKVDRRDLVDVFSERDSKYAESVHKLHGIFNDPEVNSVRSALYEEGFIIRQEENTFYAIHFKN</sequence>
<name>J9BT04_9ZZZZ</name>
<dbReference type="EMBL" id="AMCI01008673">
    <property type="protein sequence ID" value="EJW90685.1"/>
    <property type="molecule type" value="Genomic_DNA"/>
</dbReference>
<accession>J9BT04</accession>
<protein>
    <submittedName>
        <fullName evidence="1">Mobilization nuclease domain protein</fullName>
    </submittedName>
</protein>
<gene>
    <name evidence="1" type="ORF">EVA_21208</name>
</gene>
<organism evidence="1">
    <name type="scientific">gut metagenome</name>
    <dbReference type="NCBI Taxonomy" id="749906"/>
    <lineage>
        <taxon>unclassified sequences</taxon>
        <taxon>metagenomes</taxon>
        <taxon>organismal metagenomes</taxon>
    </lineage>
</organism>
<reference evidence="1" key="1">
    <citation type="journal article" date="2012" name="PLoS ONE">
        <title>Gene sets for utilization of primary and secondary nutrition supplies in the distal gut of endangered iberian lynx.</title>
        <authorList>
            <person name="Alcaide M."/>
            <person name="Messina E."/>
            <person name="Richter M."/>
            <person name="Bargiela R."/>
            <person name="Peplies J."/>
            <person name="Huws S.A."/>
            <person name="Newbold C.J."/>
            <person name="Golyshin P.N."/>
            <person name="Simon M.A."/>
            <person name="Lopez G."/>
            <person name="Yakimov M.M."/>
            <person name="Ferrer M."/>
        </authorList>
    </citation>
    <scope>NUCLEOTIDE SEQUENCE</scope>
</reference>
<feature type="non-terminal residue" evidence="1">
    <location>
        <position position="131"/>
    </location>
</feature>
<comment type="caution">
    <text evidence="1">The sequence shown here is derived from an EMBL/GenBank/DDBJ whole genome shotgun (WGS) entry which is preliminary data.</text>
</comment>
<proteinExistence type="predicted"/>
<feature type="non-terminal residue" evidence="1">
    <location>
        <position position="1"/>
    </location>
</feature>
<evidence type="ECO:0000313" key="1">
    <source>
        <dbReference type="EMBL" id="EJW90685.1"/>
    </source>
</evidence>